<protein>
    <submittedName>
        <fullName evidence="2">Uncharacterized protein</fullName>
    </submittedName>
</protein>
<accession>D1AKI7</accession>
<evidence type="ECO:0000256" key="1">
    <source>
        <dbReference type="SAM" id="Phobius"/>
    </source>
</evidence>
<reference evidence="3" key="1">
    <citation type="submission" date="2009-09" db="EMBL/GenBank/DDBJ databases">
        <title>The complete chromosome of Sebaldella termitidis ATCC 33386.</title>
        <authorList>
            <consortium name="US DOE Joint Genome Institute (JGI-PGF)"/>
            <person name="Lucas S."/>
            <person name="Copeland A."/>
            <person name="Lapidus A."/>
            <person name="Glavina del Rio T."/>
            <person name="Dalin E."/>
            <person name="Tice H."/>
            <person name="Bruce D."/>
            <person name="Goodwin L."/>
            <person name="Pitluck S."/>
            <person name="Kyrpides N."/>
            <person name="Mavromatis K."/>
            <person name="Ivanova N."/>
            <person name="Mikhailova N."/>
            <person name="Sims D."/>
            <person name="Meincke L."/>
            <person name="Brettin T."/>
            <person name="Detter J.C."/>
            <person name="Han C."/>
            <person name="Larimer F."/>
            <person name="Land M."/>
            <person name="Hauser L."/>
            <person name="Markowitz V."/>
            <person name="Cheng J.F."/>
            <person name="Hugenholtz P."/>
            <person name="Woyke T."/>
            <person name="Wu D."/>
            <person name="Eisen J.A."/>
        </authorList>
    </citation>
    <scope>NUCLEOTIDE SEQUENCE [LARGE SCALE GENOMIC DNA]</scope>
    <source>
        <strain evidence="3">ATCC 33386 / NCTC 11300</strain>
    </source>
</reference>
<keyword evidence="1" id="KW-1133">Transmembrane helix</keyword>
<dbReference type="AlphaFoldDB" id="D1AKI7"/>
<dbReference type="eggNOG" id="ENOG5033DST">
    <property type="taxonomic scope" value="Bacteria"/>
</dbReference>
<gene>
    <name evidence="2" type="ordered locus">Sterm_2249</name>
</gene>
<dbReference type="RefSeq" id="WP_012861697.1">
    <property type="nucleotide sequence ID" value="NC_013517.1"/>
</dbReference>
<feature type="transmembrane region" description="Helical" evidence="1">
    <location>
        <begin position="256"/>
        <end position="280"/>
    </location>
</feature>
<reference evidence="2 3" key="2">
    <citation type="journal article" date="2010" name="Stand. Genomic Sci.">
        <title>Complete genome sequence of Sebaldella termitidis type strain (NCTC 11300).</title>
        <authorList>
            <person name="Harmon-Smith M."/>
            <person name="Celia L."/>
            <person name="Chertkov O."/>
            <person name="Lapidus A."/>
            <person name="Copeland A."/>
            <person name="Glavina Del Rio T."/>
            <person name="Nolan M."/>
            <person name="Lucas S."/>
            <person name="Tice H."/>
            <person name="Cheng J.F."/>
            <person name="Han C."/>
            <person name="Detter J.C."/>
            <person name="Bruce D."/>
            <person name="Goodwin L."/>
            <person name="Pitluck S."/>
            <person name="Pati A."/>
            <person name="Liolios K."/>
            <person name="Ivanova N."/>
            <person name="Mavromatis K."/>
            <person name="Mikhailova N."/>
            <person name="Chen A."/>
            <person name="Palaniappan K."/>
            <person name="Land M."/>
            <person name="Hauser L."/>
            <person name="Chang Y.J."/>
            <person name="Jeffries C.D."/>
            <person name="Brettin T."/>
            <person name="Goker M."/>
            <person name="Beck B."/>
            <person name="Bristow J."/>
            <person name="Eisen J.A."/>
            <person name="Markowitz V."/>
            <person name="Hugenholtz P."/>
            <person name="Kyrpides N.C."/>
            <person name="Klenk H.P."/>
            <person name="Chen F."/>
        </authorList>
    </citation>
    <scope>NUCLEOTIDE SEQUENCE [LARGE SCALE GENOMIC DNA]</scope>
    <source>
        <strain evidence="3">ATCC 33386 / NCTC 11300</strain>
    </source>
</reference>
<evidence type="ECO:0000313" key="3">
    <source>
        <dbReference type="Proteomes" id="UP000000845"/>
    </source>
</evidence>
<dbReference type="HOGENOM" id="CLU_959402_0_0_0"/>
<feature type="transmembrane region" description="Helical" evidence="1">
    <location>
        <begin position="12"/>
        <end position="33"/>
    </location>
</feature>
<feature type="transmembrane region" description="Helical" evidence="1">
    <location>
        <begin position="120"/>
        <end position="146"/>
    </location>
</feature>
<sequence>MMKLSEGNKEKLLKIIVILGIILSVFGVLSKIFEITIFDFLKNESEEYMRNSYNQSKTLFLTLSVIKGTMGVIEGSTLNANAVIGINLELGDIIEPVYEMINILWKTSLLSVVILKIETLYFGFFTMKLSTFLLSVSMIFIAPWVFIKNKFTEILSKISKYFFYSFLFIYLLIPSVLFMTSKVVNVMETEYKEPAIKRIEQNVGNLNSSAEALFRPAENTSIFNIKGQVDTYKDKIDSFKTEAGNVTESISEDVPLIIGVTIFGYIILPLLLTIFLYKLAKSLVMSKFSK</sequence>
<dbReference type="STRING" id="526218.Sterm_2249"/>
<dbReference type="EMBL" id="CP001739">
    <property type="protein sequence ID" value="ACZ09103.1"/>
    <property type="molecule type" value="Genomic_DNA"/>
</dbReference>
<feature type="transmembrane region" description="Helical" evidence="1">
    <location>
        <begin position="158"/>
        <end position="179"/>
    </location>
</feature>
<dbReference type="Proteomes" id="UP000000845">
    <property type="component" value="Chromosome"/>
</dbReference>
<keyword evidence="1" id="KW-0812">Transmembrane</keyword>
<evidence type="ECO:0000313" key="2">
    <source>
        <dbReference type="EMBL" id="ACZ09103.1"/>
    </source>
</evidence>
<keyword evidence="1" id="KW-0472">Membrane</keyword>
<proteinExistence type="predicted"/>
<organism evidence="2 3">
    <name type="scientific">Sebaldella termitidis (strain ATCC 33386 / NCTC 11300)</name>
    <dbReference type="NCBI Taxonomy" id="526218"/>
    <lineage>
        <taxon>Bacteria</taxon>
        <taxon>Fusobacteriati</taxon>
        <taxon>Fusobacteriota</taxon>
        <taxon>Fusobacteriia</taxon>
        <taxon>Fusobacteriales</taxon>
        <taxon>Leptotrichiaceae</taxon>
        <taxon>Sebaldella</taxon>
    </lineage>
</organism>
<keyword evidence="3" id="KW-1185">Reference proteome</keyword>
<name>D1AKI7_SEBTE</name>
<dbReference type="KEGG" id="str:Sterm_2249"/>